<dbReference type="CDD" id="cd04485">
    <property type="entry name" value="DnaE_OBF"/>
    <property type="match status" value="1"/>
</dbReference>
<dbReference type="EMBL" id="FQYV01000032">
    <property type="protein sequence ID" value="SHJ91546.1"/>
    <property type="molecule type" value="Genomic_DNA"/>
</dbReference>
<evidence type="ECO:0000313" key="9">
    <source>
        <dbReference type="Proteomes" id="UP000184172"/>
    </source>
</evidence>
<dbReference type="EC" id="2.7.7.7" evidence="1"/>
<dbReference type="PANTHER" id="PTHR32294">
    <property type="entry name" value="DNA POLYMERASE III SUBUNIT ALPHA"/>
    <property type="match status" value="1"/>
</dbReference>
<name>A0A1M6N7M5_9FLAO</name>
<evidence type="ECO:0000256" key="1">
    <source>
        <dbReference type="ARBA" id="ARBA00012417"/>
    </source>
</evidence>
<keyword evidence="3" id="KW-0548">Nucleotidyltransferase</keyword>
<dbReference type="Proteomes" id="UP000184172">
    <property type="component" value="Unassembled WGS sequence"/>
</dbReference>
<dbReference type="Gene3D" id="3.20.20.140">
    <property type="entry name" value="Metal-dependent hydrolases"/>
    <property type="match status" value="1"/>
</dbReference>
<dbReference type="GO" id="GO:0008408">
    <property type="term" value="F:3'-5' exonuclease activity"/>
    <property type="evidence" value="ECO:0007669"/>
    <property type="project" value="InterPro"/>
</dbReference>
<dbReference type="Pfam" id="PF14579">
    <property type="entry name" value="HHH_6"/>
    <property type="match status" value="1"/>
</dbReference>
<dbReference type="InterPro" id="IPR004013">
    <property type="entry name" value="PHP_dom"/>
</dbReference>
<dbReference type="InterPro" id="IPR029460">
    <property type="entry name" value="DNAPol_HHH"/>
</dbReference>
<dbReference type="STRING" id="797419.SAMN05216556_13122"/>
<dbReference type="GO" id="GO:0006260">
    <property type="term" value="P:DNA replication"/>
    <property type="evidence" value="ECO:0007669"/>
    <property type="project" value="UniProtKB-KW"/>
</dbReference>
<dbReference type="RefSeq" id="WP_073221485.1">
    <property type="nucleotide sequence ID" value="NZ_FNNS01000031.1"/>
</dbReference>
<organism evidence="8 9">
    <name type="scientific">Aequorivita viscosa</name>
    <dbReference type="NCBI Taxonomy" id="797419"/>
    <lineage>
        <taxon>Bacteria</taxon>
        <taxon>Pseudomonadati</taxon>
        <taxon>Bacteroidota</taxon>
        <taxon>Flavobacteriia</taxon>
        <taxon>Flavobacteriales</taxon>
        <taxon>Flavobacteriaceae</taxon>
        <taxon>Aequorivita</taxon>
    </lineage>
</organism>
<keyword evidence="4" id="KW-0235">DNA replication</keyword>
<keyword evidence="2" id="KW-0808">Transferase</keyword>
<evidence type="ECO:0000256" key="6">
    <source>
        <dbReference type="ARBA" id="ARBA00049244"/>
    </source>
</evidence>
<dbReference type="Gene3D" id="1.10.150.870">
    <property type="match status" value="1"/>
</dbReference>
<dbReference type="InterPro" id="IPR003141">
    <property type="entry name" value="Pol/His_phosphatase_N"/>
</dbReference>
<reference evidence="9" key="1">
    <citation type="submission" date="2016-11" db="EMBL/GenBank/DDBJ databases">
        <authorList>
            <person name="Varghese N."/>
            <person name="Submissions S."/>
        </authorList>
    </citation>
    <scope>NUCLEOTIDE SEQUENCE [LARGE SCALE GENOMIC DNA]</scope>
    <source>
        <strain evidence="9">DSM 26349</strain>
    </source>
</reference>
<dbReference type="Pfam" id="PF07733">
    <property type="entry name" value="DNA_pol3_alpha"/>
    <property type="match status" value="1"/>
</dbReference>
<gene>
    <name evidence="8" type="ORF">SAMN04487908_1322</name>
</gene>
<dbReference type="AlphaFoldDB" id="A0A1M6N7M5"/>
<evidence type="ECO:0000313" key="8">
    <source>
        <dbReference type="EMBL" id="SHJ91546.1"/>
    </source>
</evidence>
<sequence>MYTNCHTYYSLRYGVLSVLQLLELAKKNAVEQLALTDINSTSACLEFIRGATKENIKPIVGADIRNGNTRCYVCLAKNNHGYLEINQFLTQHLHSHKEFPEIPPSFSDVIAIIPFEKVLEFELETFAPNWYIGISVTELNKLKFSHLKSHTDKLVLLQPVTFCNQVHVNIHRLLRCIDLNIVLSKLPEAEQGATKDKMYSLKELDSLFEGFEHILSNTQAILNTCTIDFKFDEKRENQNQATYLENAEADYNRLIALVEERIESRYKTVDSKITERIEKELNAIRQMDFVSYFLINYDIVQYAVKNDYPYIGRGSGANSVVAYVLGITNVDPIELDLYFERFINLYRSSPPDFDIDFSWKDRDDVTRYIFERFPNTALMGTYVTFQYRAVIRELGKVFGLPKAEIDDFIKGDKQNKKNDHYFKLVLKYSKLIHGFPNYLSVHSGGIVITKNPVQAYCATFMPPKGFQTLQIDMHIAEAVGIFKFDILAQRGLSKIKDAIELIKENQPNATIKNIDDTAPFKNDPAINDLLKVGDCMGVFYVESPAMRTLMTRLQTQDYLGLVAASSIIRPGVTNGGMKNTYIERHRFPEKRTEAHPVLMEIMSDTYGVMVYQEDVLKVAHYFAGLSLAEADVLRRGMSGKGRSKEQFDALEKKFYENCKAKGYTPKVIEEVWDQIKAFAGYAFAKGHSASYAVESYQSLYLKKYFPLEFMTAVLNNGGGFYNIDTYINEIFRCGGIVESPCINNSDHGNCIKGKTVYLGFGMTKNLEHRSVQKILNERQMFGFFKDFNDFLDRCKLGLEQLLLLIRLNAFRSLEPNKHKLMWFAHLSHHSIKNKELQPQLFKAKRVDYNLPTLKSEQIIDAYDNLELLGFTLHDDFRFIKPGEYPISNARDLKDFVNKQITILGKLVTSKTTKTSKGDYMAFSTFLDREGKCFDTVQFPKVMAKYPLAGIGVYWIKGTVSEDLGYYAITTTQIVKVPRLPDPRFAEEQKTQKSVSS</sequence>
<keyword evidence="9" id="KW-1185">Reference proteome</keyword>
<dbReference type="InterPro" id="IPR011708">
    <property type="entry name" value="DNA_pol3_alpha_NTPase_dom"/>
</dbReference>
<dbReference type="SUPFAM" id="SSF89550">
    <property type="entry name" value="PHP domain-like"/>
    <property type="match status" value="1"/>
</dbReference>
<feature type="domain" description="Polymerase/histidinol phosphatase N-terminal" evidence="7">
    <location>
        <begin position="5"/>
        <end position="68"/>
    </location>
</feature>
<dbReference type="InterPro" id="IPR016195">
    <property type="entry name" value="Pol/histidinol_Pase-like"/>
</dbReference>
<keyword evidence="5" id="KW-0239">DNA-directed DNA polymerase</keyword>
<proteinExistence type="predicted"/>
<evidence type="ECO:0000259" key="7">
    <source>
        <dbReference type="SMART" id="SM00481"/>
    </source>
</evidence>
<dbReference type="InterPro" id="IPR040982">
    <property type="entry name" value="DNA_pol3_finger"/>
</dbReference>
<dbReference type="OrthoDB" id="9803237at2"/>
<evidence type="ECO:0000256" key="3">
    <source>
        <dbReference type="ARBA" id="ARBA00022695"/>
    </source>
</evidence>
<dbReference type="NCBIfam" id="TIGR00594">
    <property type="entry name" value="polc"/>
    <property type="match status" value="1"/>
</dbReference>
<dbReference type="Pfam" id="PF17657">
    <property type="entry name" value="DNA_pol3_finger"/>
    <property type="match status" value="1"/>
</dbReference>
<dbReference type="Pfam" id="PF02811">
    <property type="entry name" value="PHP"/>
    <property type="match status" value="1"/>
</dbReference>
<evidence type="ECO:0000256" key="4">
    <source>
        <dbReference type="ARBA" id="ARBA00022705"/>
    </source>
</evidence>
<evidence type="ECO:0000256" key="5">
    <source>
        <dbReference type="ARBA" id="ARBA00022932"/>
    </source>
</evidence>
<dbReference type="InterPro" id="IPR004805">
    <property type="entry name" value="DnaE2/DnaE/PolC"/>
</dbReference>
<accession>A0A1M6N7M5</accession>
<evidence type="ECO:0000256" key="2">
    <source>
        <dbReference type="ARBA" id="ARBA00022679"/>
    </source>
</evidence>
<dbReference type="SMART" id="SM00481">
    <property type="entry name" value="POLIIIAc"/>
    <property type="match status" value="1"/>
</dbReference>
<protein>
    <recommendedName>
        <fullName evidence="1">DNA-directed DNA polymerase</fullName>
        <ecNumber evidence="1">2.7.7.7</ecNumber>
    </recommendedName>
</protein>
<dbReference type="GO" id="GO:0003887">
    <property type="term" value="F:DNA-directed DNA polymerase activity"/>
    <property type="evidence" value="ECO:0007669"/>
    <property type="project" value="UniProtKB-KW"/>
</dbReference>
<comment type="catalytic activity">
    <reaction evidence="6">
        <text>DNA(n) + a 2'-deoxyribonucleoside 5'-triphosphate = DNA(n+1) + diphosphate</text>
        <dbReference type="Rhea" id="RHEA:22508"/>
        <dbReference type="Rhea" id="RHEA-COMP:17339"/>
        <dbReference type="Rhea" id="RHEA-COMP:17340"/>
        <dbReference type="ChEBI" id="CHEBI:33019"/>
        <dbReference type="ChEBI" id="CHEBI:61560"/>
        <dbReference type="ChEBI" id="CHEBI:173112"/>
        <dbReference type="EC" id="2.7.7.7"/>
    </reaction>
</comment>